<dbReference type="InterPro" id="IPR036739">
    <property type="entry name" value="SLC41_membr_dom_sf"/>
</dbReference>
<evidence type="ECO:0000256" key="5">
    <source>
        <dbReference type="ARBA" id="ARBA00022842"/>
    </source>
</evidence>
<evidence type="ECO:0000256" key="3">
    <source>
        <dbReference type="ARBA" id="ARBA00022448"/>
    </source>
</evidence>
<dbReference type="PANTHER" id="PTHR43773:SF1">
    <property type="entry name" value="MAGNESIUM TRANSPORTER MGTE"/>
    <property type="match status" value="1"/>
</dbReference>
<keyword evidence="9" id="KW-0479">Metal-binding</keyword>
<comment type="subunit">
    <text evidence="9">Homodimer.</text>
</comment>
<dbReference type="InterPro" id="IPR006668">
    <property type="entry name" value="Mg_transptr_MgtE_intracell_dom"/>
</dbReference>
<dbReference type="SMART" id="SM00116">
    <property type="entry name" value="CBS"/>
    <property type="match status" value="2"/>
</dbReference>
<dbReference type="Pfam" id="PF03448">
    <property type="entry name" value="MgtE_N"/>
    <property type="match status" value="1"/>
</dbReference>
<dbReference type="RefSeq" id="WP_241447807.1">
    <property type="nucleotide sequence ID" value="NZ_JAKZHW010000002.1"/>
</dbReference>
<dbReference type="InterPro" id="IPR006669">
    <property type="entry name" value="MgtE_transporter"/>
</dbReference>
<dbReference type="InterPro" id="IPR000644">
    <property type="entry name" value="CBS_dom"/>
</dbReference>
<protein>
    <recommendedName>
        <fullName evidence="9">Magnesium transporter MgtE</fullName>
    </recommendedName>
</protein>
<keyword evidence="4 9" id="KW-0812">Transmembrane</keyword>
<dbReference type="Gene3D" id="3.10.580.10">
    <property type="entry name" value="CBS-domain"/>
    <property type="match status" value="1"/>
</dbReference>
<evidence type="ECO:0000256" key="1">
    <source>
        <dbReference type="ARBA" id="ARBA00004141"/>
    </source>
</evidence>
<feature type="transmembrane region" description="Helical" evidence="9">
    <location>
        <begin position="448"/>
        <end position="473"/>
    </location>
</feature>
<keyword evidence="3 9" id="KW-0813">Transport</keyword>
<keyword evidence="5 9" id="KW-0460">Magnesium</keyword>
<keyword evidence="8" id="KW-0129">CBS domain</keyword>
<dbReference type="InterPro" id="IPR046342">
    <property type="entry name" value="CBS_dom_sf"/>
</dbReference>
<keyword evidence="7 9" id="KW-0472">Membrane</keyword>
<dbReference type="PANTHER" id="PTHR43773">
    <property type="entry name" value="MAGNESIUM TRANSPORTER MGTE"/>
    <property type="match status" value="1"/>
</dbReference>
<dbReference type="InterPro" id="IPR006667">
    <property type="entry name" value="SLC41_membr_dom"/>
</dbReference>
<feature type="transmembrane region" description="Helical" evidence="9">
    <location>
        <begin position="412"/>
        <end position="436"/>
    </location>
</feature>
<proteinExistence type="inferred from homology"/>
<evidence type="ECO:0000256" key="8">
    <source>
        <dbReference type="PROSITE-ProRule" id="PRU00703"/>
    </source>
</evidence>
<dbReference type="Proteomes" id="UP001203058">
    <property type="component" value="Unassembled WGS sequence"/>
</dbReference>
<dbReference type="NCBIfam" id="TIGR00400">
    <property type="entry name" value="mgtE"/>
    <property type="match status" value="1"/>
</dbReference>
<dbReference type="SUPFAM" id="SSF161093">
    <property type="entry name" value="MgtE membrane domain-like"/>
    <property type="match status" value="1"/>
</dbReference>
<dbReference type="Pfam" id="PF00571">
    <property type="entry name" value="CBS"/>
    <property type="match status" value="1"/>
</dbReference>
<evidence type="ECO:0000256" key="6">
    <source>
        <dbReference type="ARBA" id="ARBA00022989"/>
    </source>
</evidence>
<dbReference type="SUPFAM" id="SSF54631">
    <property type="entry name" value="CBS-domain pair"/>
    <property type="match status" value="1"/>
</dbReference>
<dbReference type="Pfam" id="PF01769">
    <property type="entry name" value="MgtE"/>
    <property type="match status" value="1"/>
</dbReference>
<dbReference type="Gene3D" id="1.10.357.20">
    <property type="entry name" value="SLC41 divalent cation transporters, integral membrane domain"/>
    <property type="match status" value="1"/>
</dbReference>
<keyword evidence="12" id="KW-1185">Reference proteome</keyword>
<reference evidence="11 12" key="1">
    <citation type="submission" date="2022-03" db="EMBL/GenBank/DDBJ databases">
        <authorList>
            <person name="Jo J.-H."/>
            <person name="Im W.-T."/>
        </authorList>
    </citation>
    <scope>NUCLEOTIDE SEQUENCE [LARGE SCALE GENOMIC DNA]</scope>
    <source>
        <strain evidence="11 12">SM33</strain>
    </source>
</reference>
<sequence>MSESENIATATSVDLGSENHAVMDEEDRLRPEFVERVLDAVDAGDDETARELVGPLHPADVADLIELARRDEREGLVKALAGIISPDVLAELNDHVREDLIDEMEPQQVADLAGQMETDDAVALIEDLDKDEQQAVLEKMEPDDRAAVEEALSYPEESAGRVMQRDLCAVPAHWKVGQVIDYLRQEKDLPDDFWEVFVVSPDHHPVGTCKLSNILRSPRSTLVGDIMAKEQTLIPVDMDQEDVALRFQKYALVSAAVVDESGRLVGMITVDDIIHIIQEEASEDVLLLSGAGDEGDINEPVTESYKSRVRWLVANLLTALVAAFVIRQFEHSIERMAVLAVLMPIVAGVGGNAGTQTLAVTVRAIATNQLTSSNRWRAVGREIRVALLNGLTIAVLIGVGVTLVLGSSGLGAVIAAAMLFNIMVAGLAGVLIPLTLERFGADPAVASSVFVTMMTDSIGFLAFLGLATAVGLAG</sequence>
<name>A0ABS9VPP1_9SPHN</name>
<dbReference type="Gene3D" id="1.25.60.10">
    <property type="entry name" value="MgtE N-terminal domain-like"/>
    <property type="match status" value="1"/>
</dbReference>
<evidence type="ECO:0000259" key="10">
    <source>
        <dbReference type="PROSITE" id="PS51371"/>
    </source>
</evidence>
<feature type="transmembrane region" description="Helical" evidence="9">
    <location>
        <begin position="385"/>
        <end position="406"/>
    </location>
</feature>
<dbReference type="EMBL" id="JAKZHW010000002">
    <property type="protein sequence ID" value="MCH8616928.1"/>
    <property type="molecule type" value="Genomic_DNA"/>
</dbReference>
<feature type="domain" description="CBS" evidence="10">
    <location>
        <begin position="227"/>
        <end position="283"/>
    </location>
</feature>
<evidence type="ECO:0000256" key="9">
    <source>
        <dbReference type="RuleBase" id="RU362011"/>
    </source>
</evidence>
<evidence type="ECO:0000256" key="2">
    <source>
        <dbReference type="ARBA" id="ARBA00009749"/>
    </source>
</evidence>
<comment type="similarity">
    <text evidence="2 9">Belongs to the SLC41A transporter family.</text>
</comment>
<evidence type="ECO:0000313" key="12">
    <source>
        <dbReference type="Proteomes" id="UP001203058"/>
    </source>
</evidence>
<dbReference type="SMART" id="SM00924">
    <property type="entry name" value="MgtE_N"/>
    <property type="match status" value="1"/>
</dbReference>
<organism evidence="11 12">
    <name type="scientific">Sphingomonas telluris</name>
    <dbReference type="NCBI Taxonomy" id="2907998"/>
    <lineage>
        <taxon>Bacteria</taxon>
        <taxon>Pseudomonadati</taxon>
        <taxon>Pseudomonadota</taxon>
        <taxon>Alphaproteobacteria</taxon>
        <taxon>Sphingomonadales</taxon>
        <taxon>Sphingomonadaceae</taxon>
        <taxon>Sphingomonas</taxon>
    </lineage>
</organism>
<keyword evidence="6 9" id="KW-1133">Transmembrane helix</keyword>
<gene>
    <name evidence="11" type="primary">mgtE</name>
    <name evidence="11" type="ORF">LZ016_12575</name>
</gene>
<dbReference type="CDD" id="cd04606">
    <property type="entry name" value="CBS_pair_Mg_transporter"/>
    <property type="match status" value="1"/>
</dbReference>
<comment type="subcellular location">
    <subcellularLocation>
        <location evidence="9">Cell membrane</location>
        <topology evidence="9">Multi-pass membrane protein</topology>
    </subcellularLocation>
    <subcellularLocation>
        <location evidence="1">Membrane</location>
        <topology evidence="1">Multi-pass membrane protein</topology>
    </subcellularLocation>
</comment>
<dbReference type="PROSITE" id="PS51371">
    <property type="entry name" value="CBS"/>
    <property type="match status" value="1"/>
</dbReference>
<dbReference type="InterPro" id="IPR038076">
    <property type="entry name" value="MgtE_N_sf"/>
</dbReference>
<evidence type="ECO:0000313" key="11">
    <source>
        <dbReference type="EMBL" id="MCH8616928.1"/>
    </source>
</evidence>
<accession>A0ABS9VPP1</accession>
<evidence type="ECO:0000256" key="4">
    <source>
        <dbReference type="ARBA" id="ARBA00022692"/>
    </source>
</evidence>
<comment type="caution">
    <text evidence="9">Lacks conserved residue(s) required for the propagation of feature annotation.</text>
</comment>
<comment type="function">
    <text evidence="9">Acts as a magnesium transporter.</text>
</comment>
<feature type="transmembrane region" description="Helical" evidence="9">
    <location>
        <begin position="309"/>
        <end position="326"/>
    </location>
</feature>
<evidence type="ECO:0000256" key="7">
    <source>
        <dbReference type="ARBA" id="ARBA00023136"/>
    </source>
</evidence>
<dbReference type="SUPFAM" id="SSF158791">
    <property type="entry name" value="MgtE N-terminal domain-like"/>
    <property type="match status" value="1"/>
</dbReference>
<keyword evidence="9" id="KW-1003">Cell membrane</keyword>
<comment type="caution">
    <text evidence="11">The sequence shown here is derived from an EMBL/GenBank/DDBJ whole genome shotgun (WGS) entry which is preliminary data.</text>
</comment>